<feature type="compositionally biased region" description="Basic and acidic residues" evidence="1">
    <location>
        <begin position="85"/>
        <end position="105"/>
    </location>
</feature>
<dbReference type="AlphaFoldDB" id="A0A5E4EZ21"/>
<name>A0A5E4EZ21_PRUDU</name>
<dbReference type="InParanoid" id="A0A5E4EZ21"/>
<feature type="compositionally biased region" description="Polar residues" evidence="1">
    <location>
        <begin position="106"/>
        <end position="120"/>
    </location>
</feature>
<protein>
    <submittedName>
        <fullName evidence="2">Uncharacterized protein</fullName>
    </submittedName>
</protein>
<dbReference type="Gramene" id="VVA21004">
    <property type="protein sequence ID" value="VVA21004"/>
    <property type="gene ID" value="Prudul26B009302"/>
</dbReference>
<proteinExistence type="predicted"/>
<dbReference type="Proteomes" id="UP000327085">
    <property type="component" value="Chromosome 1"/>
</dbReference>
<reference evidence="3" key="1">
    <citation type="journal article" date="2020" name="Plant J.">
        <title>Transposons played a major role in the diversification between the closely related almond and peach genomes: results from the almond genome sequence.</title>
        <authorList>
            <person name="Alioto T."/>
            <person name="Alexiou K.G."/>
            <person name="Bardil A."/>
            <person name="Barteri F."/>
            <person name="Castanera R."/>
            <person name="Cruz F."/>
            <person name="Dhingra A."/>
            <person name="Duval H."/>
            <person name="Fernandez I Marti A."/>
            <person name="Frias L."/>
            <person name="Galan B."/>
            <person name="Garcia J.L."/>
            <person name="Howad W."/>
            <person name="Gomez-Garrido J."/>
            <person name="Gut M."/>
            <person name="Julca I."/>
            <person name="Morata J."/>
            <person name="Puigdomenech P."/>
            <person name="Ribeca P."/>
            <person name="Rubio Cabetas M.J."/>
            <person name="Vlasova A."/>
            <person name="Wirthensohn M."/>
            <person name="Garcia-Mas J."/>
            <person name="Gabaldon T."/>
            <person name="Casacuberta J.M."/>
            <person name="Arus P."/>
        </authorList>
    </citation>
    <scope>NUCLEOTIDE SEQUENCE [LARGE SCALE GENOMIC DNA]</scope>
    <source>
        <strain evidence="3">cv. Texas</strain>
    </source>
</reference>
<organism evidence="2 3">
    <name type="scientific">Prunus dulcis</name>
    <name type="common">Almond</name>
    <name type="synonym">Amygdalus dulcis</name>
    <dbReference type="NCBI Taxonomy" id="3755"/>
    <lineage>
        <taxon>Eukaryota</taxon>
        <taxon>Viridiplantae</taxon>
        <taxon>Streptophyta</taxon>
        <taxon>Embryophyta</taxon>
        <taxon>Tracheophyta</taxon>
        <taxon>Spermatophyta</taxon>
        <taxon>Magnoliopsida</taxon>
        <taxon>eudicotyledons</taxon>
        <taxon>Gunneridae</taxon>
        <taxon>Pentapetalae</taxon>
        <taxon>rosids</taxon>
        <taxon>fabids</taxon>
        <taxon>Rosales</taxon>
        <taxon>Rosaceae</taxon>
        <taxon>Amygdaloideae</taxon>
        <taxon>Amygdaleae</taxon>
        <taxon>Prunus</taxon>
    </lineage>
</organism>
<evidence type="ECO:0000313" key="2">
    <source>
        <dbReference type="EMBL" id="VVA21004.1"/>
    </source>
</evidence>
<evidence type="ECO:0000256" key="1">
    <source>
        <dbReference type="SAM" id="MobiDB-lite"/>
    </source>
</evidence>
<feature type="compositionally biased region" description="Polar residues" evidence="1">
    <location>
        <begin position="45"/>
        <end position="59"/>
    </location>
</feature>
<accession>A0A5E4EZ21</accession>
<evidence type="ECO:0000313" key="3">
    <source>
        <dbReference type="Proteomes" id="UP000327085"/>
    </source>
</evidence>
<feature type="region of interest" description="Disordered" evidence="1">
    <location>
        <begin position="37"/>
        <end position="120"/>
    </location>
</feature>
<sequence>MLPKAHTCASLARPMMVIEANQPRTGLLSLIKTLPLTKNQDPHPLTNTLKNENQLSHPKSSIDRNPTMKPKSAGQNQEATSPKRWRLEMSGEQHQESTSESDKTENPSYEETLGSTSCFP</sequence>
<gene>
    <name evidence="2" type="ORF">ALMOND_2B009302</name>
</gene>
<dbReference type="EMBL" id="CABIKO010000048">
    <property type="protein sequence ID" value="VVA21004.1"/>
    <property type="molecule type" value="Genomic_DNA"/>
</dbReference>